<dbReference type="AlphaFoldDB" id="A0A8J1XV84"/>
<feature type="region of interest" description="Disordered" evidence="3">
    <location>
        <begin position="1"/>
        <end position="53"/>
    </location>
</feature>
<dbReference type="InterPro" id="IPR001680">
    <property type="entry name" value="WD40_rpt"/>
</dbReference>
<protein>
    <submittedName>
        <fullName evidence="4">Uncharacterized protein</fullName>
    </submittedName>
</protein>
<dbReference type="InterPro" id="IPR036322">
    <property type="entry name" value="WD40_repeat_dom_sf"/>
</dbReference>
<dbReference type="GO" id="GO:0005737">
    <property type="term" value="C:cytoplasm"/>
    <property type="evidence" value="ECO:0007669"/>
    <property type="project" value="TreeGrafter"/>
</dbReference>
<feature type="compositionally biased region" description="Basic and acidic residues" evidence="3">
    <location>
        <begin position="249"/>
        <end position="261"/>
    </location>
</feature>
<feature type="compositionally biased region" description="Basic and acidic residues" evidence="3">
    <location>
        <begin position="21"/>
        <end position="30"/>
    </location>
</feature>
<dbReference type="PROSITE" id="PS50294">
    <property type="entry name" value="WD_REPEATS_REGION"/>
    <property type="match status" value="1"/>
</dbReference>
<dbReference type="EMBL" id="CAIIXF020000010">
    <property type="protein sequence ID" value="CAH1797070.1"/>
    <property type="molecule type" value="Genomic_DNA"/>
</dbReference>
<feature type="compositionally biased region" description="Polar residues" evidence="3">
    <location>
        <begin position="31"/>
        <end position="42"/>
    </location>
</feature>
<dbReference type="OrthoDB" id="4869960at2759"/>
<gene>
    <name evidence="4" type="ORF">OFUS_LOCUS21409</name>
</gene>
<feature type="compositionally biased region" description="Basic and acidic residues" evidence="3">
    <location>
        <begin position="43"/>
        <end position="53"/>
    </location>
</feature>
<name>A0A8J1XV84_OWEFU</name>
<dbReference type="InterPro" id="IPR045151">
    <property type="entry name" value="DCAF8"/>
</dbReference>
<dbReference type="SUPFAM" id="SSF50978">
    <property type="entry name" value="WD40 repeat-like"/>
    <property type="match status" value="1"/>
</dbReference>
<feature type="compositionally biased region" description="Basic residues" evidence="3">
    <location>
        <begin position="219"/>
        <end position="235"/>
    </location>
</feature>
<dbReference type="Proteomes" id="UP000749559">
    <property type="component" value="Unassembled WGS sequence"/>
</dbReference>
<keyword evidence="5" id="KW-1185">Reference proteome</keyword>
<dbReference type="InterPro" id="IPR015943">
    <property type="entry name" value="WD40/YVTN_repeat-like_dom_sf"/>
</dbReference>
<evidence type="ECO:0000313" key="5">
    <source>
        <dbReference type="Proteomes" id="UP000749559"/>
    </source>
</evidence>
<organism evidence="4 5">
    <name type="scientific">Owenia fusiformis</name>
    <name type="common">Polychaete worm</name>
    <dbReference type="NCBI Taxonomy" id="6347"/>
    <lineage>
        <taxon>Eukaryota</taxon>
        <taxon>Metazoa</taxon>
        <taxon>Spiralia</taxon>
        <taxon>Lophotrochozoa</taxon>
        <taxon>Annelida</taxon>
        <taxon>Polychaeta</taxon>
        <taxon>Sedentaria</taxon>
        <taxon>Canalipalpata</taxon>
        <taxon>Sabellida</taxon>
        <taxon>Oweniida</taxon>
        <taxon>Oweniidae</taxon>
        <taxon>Owenia</taxon>
    </lineage>
</organism>
<accession>A0A8J1XV84</accession>
<dbReference type="PROSITE" id="PS50082">
    <property type="entry name" value="WD_REPEATS_2"/>
    <property type="match status" value="1"/>
</dbReference>
<dbReference type="Gene3D" id="2.130.10.10">
    <property type="entry name" value="YVTN repeat-like/Quinoprotein amine dehydrogenase"/>
    <property type="match status" value="1"/>
</dbReference>
<proteinExistence type="predicted"/>
<dbReference type="Pfam" id="PF00400">
    <property type="entry name" value="WD40"/>
    <property type="match status" value="3"/>
</dbReference>
<dbReference type="GO" id="GO:0080008">
    <property type="term" value="C:Cul4-RING E3 ubiquitin ligase complex"/>
    <property type="evidence" value="ECO:0007669"/>
    <property type="project" value="TreeGrafter"/>
</dbReference>
<keyword evidence="2" id="KW-0677">Repeat</keyword>
<feature type="region of interest" description="Disordered" evidence="3">
    <location>
        <begin position="103"/>
        <end position="280"/>
    </location>
</feature>
<feature type="compositionally biased region" description="Low complexity" evidence="3">
    <location>
        <begin position="128"/>
        <end position="144"/>
    </location>
</feature>
<reference evidence="4" key="1">
    <citation type="submission" date="2022-03" db="EMBL/GenBank/DDBJ databases">
        <authorList>
            <person name="Martin C."/>
        </authorList>
    </citation>
    <scope>NUCLEOTIDE SEQUENCE</scope>
</reference>
<dbReference type="SMART" id="SM00320">
    <property type="entry name" value="WD40"/>
    <property type="match status" value="7"/>
</dbReference>
<comment type="caution">
    <text evidence="4">The sequence shown here is derived from an EMBL/GenBank/DDBJ whole genome shotgun (WGS) entry which is preliminary data.</text>
</comment>
<feature type="compositionally biased region" description="Acidic residues" evidence="3">
    <location>
        <begin position="267"/>
        <end position="280"/>
    </location>
</feature>
<evidence type="ECO:0000256" key="1">
    <source>
        <dbReference type="ARBA" id="ARBA00022574"/>
    </source>
</evidence>
<feature type="region of interest" description="Disordered" evidence="3">
    <location>
        <begin position="716"/>
        <end position="756"/>
    </location>
</feature>
<dbReference type="PANTHER" id="PTHR15574">
    <property type="entry name" value="WD REPEAT DOMAIN-CONTAINING FAMILY"/>
    <property type="match status" value="1"/>
</dbReference>
<evidence type="ECO:0000256" key="3">
    <source>
        <dbReference type="SAM" id="MobiDB-lite"/>
    </source>
</evidence>
<dbReference type="PANTHER" id="PTHR15574:SF21">
    <property type="entry name" value="DDB1- AND CUL4-ASSOCIATED FACTOR 8"/>
    <property type="match status" value="1"/>
</dbReference>
<feature type="compositionally biased region" description="Basic and acidic residues" evidence="3">
    <location>
        <begin position="151"/>
        <end position="179"/>
    </location>
</feature>
<evidence type="ECO:0000256" key="2">
    <source>
        <dbReference type="ARBA" id="ARBA00022737"/>
    </source>
</evidence>
<sequence>MAEKSDVNMEEENNVIANNHCPDDVIKTEPIESNDQDMPQSHISKDANDHNHCEPCEVKPDEAICLDVTKASDASVDMSTTDSYTADEKSLDNSISLTVGACNVSKNDSGIDMDKSPAKEIPNNCEAPNNDSSNSSLNDLKPSNETNNAIDLDKDQVSNERQSHSDKITAESAKKKPENDVAISDSGSTNDNLSIDIDSDDEATASHDMLSVSEDTKSRKEKCVRKQKRYFRRRPHPETESESESEDDVINHEEEQERNTTDGESAAADEADVDEDDDNVDDIEANRASSEEEEIVIDTKPPVDSWQVMRQLYYREYGPSHLNKNVYKRYGQSAMGSVDLVQRLKLQYKMEKHEGCVNALHFNRAGNLLASGSDDLKIVLWDWCKNTPSIVYDSGHRSNVFQCKFVPHSNDCIVASCARDGQVRLGELSATGVCKGTRKVGQHKGAAHKLAMQFDSGHCFLSCGEDGTVIEVDIREEKPTKLVTVKENEQKVALYSIHSNPTNSNEFLLGGRDHFMRIYDKRKISDDDSGIVKKFCPQHMIDKDNKPNVTCAVYNYNGSEVLGTYNDDDIYLFNNSHSDGAEPIHRYCGHRNNATVKGVNFYGARSEFIVSGSDCGHVFFWEKQSEKIVQYVEADRGGVINVLEPHPSFPVIATSGLDNDVKIWAPTEHEPTKLKGIQEIVKKNRRDRKLDMSNDPEMIDGQMLWFLMHHLRRSARRRAREEGEEISSSSDHDSDDDSPPASEPELEVPTPRCTQS</sequence>
<keyword evidence="1" id="KW-0853">WD repeat</keyword>
<evidence type="ECO:0000313" key="4">
    <source>
        <dbReference type="EMBL" id="CAH1797070.1"/>
    </source>
</evidence>